<gene>
    <name evidence="1" type="ORF">CAMRE0001_0430</name>
</gene>
<accession>B9D2J7</accession>
<organism evidence="1 2">
    <name type="scientific">Campylobacter rectus RM3267</name>
    <dbReference type="NCBI Taxonomy" id="553218"/>
    <lineage>
        <taxon>Bacteria</taxon>
        <taxon>Pseudomonadati</taxon>
        <taxon>Campylobacterota</taxon>
        <taxon>Epsilonproteobacteria</taxon>
        <taxon>Campylobacterales</taxon>
        <taxon>Campylobacteraceae</taxon>
        <taxon>Campylobacter</taxon>
    </lineage>
</organism>
<name>B9D2J7_CAMRE</name>
<sequence length="48" mass="5230">MLKFEVKFINFNSIKIYETCDALREQSNVATSHVVGVGGLLRGKGATS</sequence>
<reference evidence="1 2" key="1">
    <citation type="submission" date="2008-08" db="EMBL/GenBank/DDBJ databases">
        <authorList>
            <person name="Madupu R."/>
            <person name="Durkin A.S."/>
            <person name="Torralba M."/>
            <person name="Methe B."/>
            <person name="Sutton G.G."/>
            <person name="Strausberg R.L."/>
            <person name="Nelson K.E."/>
        </authorList>
    </citation>
    <scope>NUCLEOTIDE SEQUENCE [LARGE SCALE GENOMIC DNA]</scope>
    <source>
        <strain evidence="1 2">RM3267</strain>
    </source>
</reference>
<evidence type="ECO:0000313" key="2">
    <source>
        <dbReference type="Proteomes" id="UP000003082"/>
    </source>
</evidence>
<keyword evidence="2" id="KW-1185">Reference proteome</keyword>
<dbReference type="AlphaFoldDB" id="B9D2J7"/>
<proteinExistence type="predicted"/>
<dbReference type="Proteomes" id="UP000003082">
    <property type="component" value="Unassembled WGS sequence"/>
</dbReference>
<protein>
    <submittedName>
        <fullName evidence="1">Uncharacterized protein</fullName>
    </submittedName>
</protein>
<evidence type="ECO:0000313" key="1">
    <source>
        <dbReference type="EMBL" id="EEF13794.1"/>
    </source>
</evidence>
<comment type="caution">
    <text evidence="1">The sequence shown here is derived from an EMBL/GenBank/DDBJ whole genome shotgun (WGS) entry which is preliminary data.</text>
</comment>
<dbReference type="EMBL" id="ACFU01000013">
    <property type="protein sequence ID" value="EEF13794.1"/>
    <property type="molecule type" value="Genomic_DNA"/>
</dbReference>